<dbReference type="EMBL" id="LUGH01000198">
    <property type="protein sequence ID" value="OBZ87770.1"/>
    <property type="molecule type" value="Genomic_DNA"/>
</dbReference>
<dbReference type="GO" id="GO:0000447">
    <property type="term" value="P:endonucleolytic cleavage in ITS1 to separate SSU-rRNA from 5.8S rRNA and LSU-rRNA from tricistronic rRNA transcript (SSU-rRNA, 5.8S rRNA, LSU-rRNA)"/>
    <property type="evidence" value="ECO:0007669"/>
    <property type="project" value="TreeGrafter"/>
</dbReference>
<dbReference type="Pfam" id="PF08584">
    <property type="entry name" value="Ribonuc_P_40"/>
    <property type="match status" value="1"/>
</dbReference>
<dbReference type="InParanoid" id="A0A1C7NFM9"/>
<proteinExistence type="predicted"/>
<keyword evidence="2" id="KW-1185">Reference proteome</keyword>
<dbReference type="InterPro" id="IPR013893">
    <property type="entry name" value="RNase_P_Rpp40"/>
</dbReference>
<protein>
    <submittedName>
        <fullName evidence="1">Ribonuclease P protein subunit p40</fullName>
    </submittedName>
</protein>
<dbReference type="GO" id="GO:0001682">
    <property type="term" value="P:tRNA 5'-leader removal"/>
    <property type="evidence" value="ECO:0007669"/>
    <property type="project" value="InterPro"/>
</dbReference>
<dbReference type="STRING" id="101091.A0A1C7NFM9"/>
<dbReference type="AlphaFoldDB" id="A0A1C7NFM9"/>
<gene>
    <name evidence="1" type="primary">Rpp40</name>
    <name evidence="1" type="ORF">A0J61_04175</name>
</gene>
<evidence type="ECO:0000313" key="1">
    <source>
        <dbReference type="EMBL" id="OBZ87770.1"/>
    </source>
</evidence>
<dbReference type="OrthoDB" id="63112at2759"/>
<name>A0A1C7NFM9_9FUNG</name>
<dbReference type="GO" id="GO:0030681">
    <property type="term" value="C:multimeric ribonuclease P complex"/>
    <property type="evidence" value="ECO:0007669"/>
    <property type="project" value="TreeGrafter"/>
</dbReference>
<dbReference type="GO" id="GO:0000171">
    <property type="term" value="F:ribonuclease MRP activity"/>
    <property type="evidence" value="ECO:0007669"/>
    <property type="project" value="TreeGrafter"/>
</dbReference>
<accession>A0A1C7NFM9</accession>
<dbReference type="GO" id="GO:0000172">
    <property type="term" value="C:ribonuclease MRP complex"/>
    <property type="evidence" value="ECO:0007669"/>
    <property type="project" value="TreeGrafter"/>
</dbReference>
<dbReference type="PANTHER" id="PTHR15396">
    <property type="entry name" value="RIBONUCLEASE P PROTEIN SUBUNIT P40"/>
    <property type="match status" value="1"/>
</dbReference>
<evidence type="ECO:0000313" key="2">
    <source>
        <dbReference type="Proteomes" id="UP000093000"/>
    </source>
</evidence>
<dbReference type="PANTHER" id="PTHR15396:SF1">
    <property type="entry name" value="RIBONUCLEASE P PROTEIN SUBUNIT P40"/>
    <property type="match status" value="1"/>
</dbReference>
<sequence length="370" mass="42427">MSEKTYLAHTDPVHSYANLSLVDLEHHEHVLKQAVDGHPFNRALTVFLPSIPANKARQYFDHSIGNYDRIEAPLRTLLDPIFFNTYFKSGKYTLMMHSLNTHLNTDDVVVLYPDGKLCLSLVKQTFETFGIEAMKQTKADLKHDKHIVMIDFKKGHFKLDSKEFNRLKWCLENTLTSSFTMACCAIDSLTGAIVDIEWPTSLVKCKERIEIKAEFDTITDVHIPSFEHLAHDMSTQSEGWDGHAMEALEWLGLAHIKASRIKKTEKVPDPFVSVYQPPTPFIQENQMGTFVKFSGLLPAPLMHNIMTIVRKLMTSGVTTHWASITCWGYQDTPLVWQQQTAHYHYYNGENDYTCLLLPNNTCYLYQLLGH</sequence>
<comment type="caution">
    <text evidence="1">The sequence shown here is derived from an EMBL/GenBank/DDBJ whole genome shotgun (WGS) entry which is preliminary data.</text>
</comment>
<dbReference type="GO" id="GO:0004526">
    <property type="term" value="F:ribonuclease P activity"/>
    <property type="evidence" value="ECO:0007669"/>
    <property type="project" value="TreeGrafter"/>
</dbReference>
<reference evidence="1 2" key="1">
    <citation type="submission" date="2016-03" db="EMBL/GenBank/DDBJ databases">
        <title>Choanephora cucurbitarum.</title>
        <authorList>
            <person name="Min B."/>
            <person name="Park H."/>
            <person name="Park J.-H."/>
            <person name="Shin H.-D."/>
            <person name="Choi I.-G."/>
        </authorList>
    </citation>
    <scope>NUCLEOTIDE SEQUENCE [LARGE SCALE GENOMIC DNA]</scope>
    <source>
        <strain evidence="1 2">KUS-F28377</strain>
    </source>
</reference>
<dbReference type="Proteomes" id="UP000093000">
    <property type="component" value="Unassembled WGS sequence"/>
</dbReference>
<organism evidence="1 2">
    <name type="scientific">Choanephora cucurbitarum</name>
    <dbReference type="NCBI Taxonomy" id="101091"/>
    <lineage>
        <taxon>Eukaryota</taxon>
        <taxon>Fungi</taxon>
        <taxon>Fungi incertae sedis</taxon>
        <taxon>Mucoromycota</taxon>
        <taxon>Mucoromycotina</taxon>
        <taxon>Mucoromycetes</taxon>
        <taxon>Mucorales</taxon>
        <taxon>Mucorineae</taxon>
        <taxon>Choanephoraceae</taxon>
        <taxon>Choanephoroideae</taxon>
        <taxon>Choanephora</taxon>
    </lineage>
</organism>